<feature type="compositionally biased region" description="Polar residues" evidence="1">
    <location>
        <begin position="214"/>
        <end position="223"/>
    </location>
</feature>
<comment type="caution">
    <text evidence="2">The sequence shown here is derived from an EMBL/GenBank/DDBJ whole genome shotgun (WGS) entry which is preliminary data.</text>
</comment>
<proteinExistence type="predicted"/>
<sequence>MNRIASIQISTGMAASAAGFMDTAIQCPRSISAGEENDMRSGNGQHTASLGTRILMSLARAKAAIVREPPPGYARGAWAIINDVPYPPPPPYAGSNHHPPSYEDAIEIGVVASPLRVEQLMRRRYASNTQEQELPRIASAPHLARVSSRSPYGEHYNRHSIGVLLSTLPASFEDLPKYTNVDNTLPLSPVVRRWKLGEPAFEKPPLHPKGHKYPSSSNASLNS</sequence>
<dbReference type="EMBL" id="JANBTW010000006">
    <property type="protein sequence ID" value="KAJ2680252.1"/>
    <property type="molecule type" value="Genomic_DNA"/>
</dbReference>
<reference evidence="2" key="1">
    <citation type="submission" date="2022-07" db="EMBL/GenBank/DDBJ databases">
        <title>Phylogenomic reconstructions and comparative analyses of Kickxellomycotina fungi.</title>
        <authorList>
            <person name="Reynolds N.K."/>
            <person name="Stajich J.E."/>
            <person name="Barry K."/>
            <person name="Grigoriev I.V."/>
            <person name="Crous P."/>
            <person name="Smith M.E."/>
        </authorList>
    </citation>
    <scope>NUCLEOTIDE SEQUENCE</scope>
    <source>
        <strain evidence="2">NRRL 3115</strain>
    </source>
</reference>
<gene>
    <name evidence="2" type="ORF">GGI25_000845</name>
</gene>
<protein>
    <submittedName>
        <fullName evidence="2">Uncharacterized protein</fullName>
    </submittedName>
</protein>
<evidence type="ECO:0000313" key="3">
    <source>
        <dbReference type="Proteomes" id="UP001151518"/>
    </source>
</evidence>
<dbReference type="Proteomes" id="UP001151518">
    <property type="component" value="Unassembled WGS sequence"/>
</dbReference>
<feature type="region of interest" description="Disordered" evidence="1">
    <location>
        <begin position="201"/>
        <end position="223"/>
    </location>
</feature>
<evidence type="ECO:0000313" key="2">
    <source>
        <dbReference type="EMBL" id="KAJ2680252.1"/>
    </source>
</evidence>
<evidence type="ECO:0000256" key="1">
    <source>
        <dbReference type="SAM" id="MobiDB-lite"/>
    </source>
</evidence>
<name>A0A9W8GBM7_9FUNG</name>
<dbReference type="AlphaFoldDB" id="A0A9W8GBM7"/>
<dbReference type="OrthoDB" id="5527746at2759"/>
<organism evidence="2 3">
    <name type="scientific">Coemansia spiralis</name>
    <dbReference type="NCBI Taxonomy" id="417178"/>
    <lineage>
        <taxon>Eukaryota</taxon>
        <taxon>Fungi</taxon>
        <taxon>Fungi incertae sedis</taxon>
        <taxon>Zoopagomycota</taxon>
        <taxon>Kickxellomycotina</taxon>
        <taxon>Kickxellomycetes</taxon>
        <taxon>Kickxellales</taxon>
        <taxon>Kickxellaceae</taxon>
        <taxon>Coemansia</taxon>
    </lineage>
</organism>
<accession>A0A9W8GBM7</accession>